<keyword evidence="3" id="KW-0813">Transport</keyword>
<dbReference type="EMBL" id="JAYGJQ010000001">
    <property type="protein sequence ID" value="MEA9355243.1"/>
    <property type="molecule type" value="Genomic_DNA"/>
</dbReference>
<comment type="similarity">
    <text evidence="2">Belongs to the bacterial solute-binding protein 5 family.</text>
</comment>
<feature type="chain" id="PRO_5045647723" evidence="5">
    <location>
        <begin position="23"/>
        <end position="585"/>
    </location>
</feature>
<evidence type="ECO:0000256" key="3">
    <source>
        <dbReference type="ARBA" id="ARBA00022448"/>
    </source>
</evidence>
<dbReference type="PANTHER" id="PTHR30290">
    <property type="entry name" value="PERIPLASMIC BINDING COMPONENT OF ABC TRANSPORTER"/>
    <property type="match status" value="1"/>
</dbReference>
<evidence type="ECO:0000256" key="5">
    <source>
        <dbReference type="SAM" id="SignalP"/>
    </source>
</evidence>
<dbReference type="Proteomes" id="UP001302274">
    <property type="component" value="Unassembled WGS sequence"/>
</dbReference>
<dbReference type="PIRSF" id="PIRSF002741">
    <property type="entry name" value="MppA"/>
    <property type="match status" value="1"/>
</dbReference>
<comment type="subcellular location">
    <subcellularLocation>
        <location evidence="1">Cell envelope</location>
    </subcellularLocation>
</comment>
<dbReference type="InterPro" id="IPR039424">
    <property type="entry name" value="SBP_5"/>
</dbReference>
<proteinExistence type="inferred from homology"/>
<evidence type="ECO:0000259" key="6">
    <source>
        <dbReference type="Pfam" id="PF00496"/>
    </source>
</evidence>
<evidence type="ECO:0000313" key="7">
    <source>
        <dbReference type="EMBL" id="MEA9355243.1"/>
    </source>
</evidence>
<dbReference type="InterPro" id="IPR030678">
    <property type="entry name" value="Peptide/Ni-bd"/>
</dbReference>
<evidence type="ECO:0000256" key="2">
    <source>
        <dbReference type="ARBA" id="ARBA00005695"/>
    </source>
</evidence>
<protein>
    <submittedName>
        <fullName evidence="7">ABC transporter substrate-binding protein</fullName>
    </submittedName>
</protein>
<reference evidence="7 8" key="1">
    <citation type="submission" date="2023-11" db="EMBL/GenBank/DDBJ databases">
        <title>A Novel Polar Bacteriovorax (B. antarcticus) Isolated from the Biocrust in Antarctica.</title>
        <authorList>
            <person name="Mun W."/>
            <person name="Choi S.Y."/>
            <person name="Mitchell R.J."/>
        </authorList>
    </citation>
    <scope>NUCLEOTIDE SEQUENCE [LARGE SCALE GENOMIC DNA]</scope>
    <source>
        <strain evidence="7 8">PP10</strain>
    </source>
</reference>
<dbReference type="Pfam" id="PF00496">
    <property type="entry name" value="SBP_bac_5"/>
    <property type="match status" value="1"/>
</dbReference>
<keyword evidence="8" id="KW-1185">Reference proteome</keyword>
<dbReference type="Gene3D" id="3.40.190.10">
    <property type="entry name" value="Periplasmic binding protein-like II"/>
    <property type="match status" value="1"/>
</dbReference>
<accession>A0ABU5VQC1</accession>
<dbReference type="PROSITE" id="PS51257">
    <property type="entry name" value="PROKAR_LIPOPROTEIN"/>
    <property type="match status" value="1"/>
</dbReference>
<evidence type="ECO:0000256" key="1">
    <source>
        <dbReference type="ARBA" id="ARBA00004196"/>
    </source>
</evidence>
<organism evidence="7 8">
    <name type="scientific">Bacteriovorax antarcticus</name>
    <dbReference type="NCBI Taxonomy" id="3088717"/>
    <lineage>
        <taxon>Bacteria</taxon>
        <taxon>Pseudomonadati</taxon>
        <taxon>Bdellovibrionota</taxon>
        <taxon>Bacteriovoracia</taxon>
        <taxon>Bacteriovoracales</taxon>
        <taxon>Bacteriovoracaceae</taxon>
        <taxon>Bacteriovorax</taxon>
    </lineage>
</organism>
<name>A0ABU5VQC1_9BACT</name>
<dbReference type="RefSeq" id="WP_323574730.1">
    <property type="nucleotide sequence ID" value="NZ_JAYGJQ010000001.1"/>
</dbReference>
<sequence>MKMRNILLAMTLVIASILSGCAKKQDASERVLNIVSPAEIKGFDPIMADDLYSGREIGKIYESLLAYHWLKVPYELIPNLAETMPEISKDGITYTFKIRKGVLFQDDAAFPNGKGRELEASDFVYSIKRLADSKSQANGWWILDGKLKGLNEWRDKNANLPVTNYDEEVEGLKALDKYTLQFKLAKPFPQFLYALAMGFTSAVSKEVVAKYGKEFINHPVGTGPYVLPKFDQGKRITYTKNPTFREKFYPSDASPEYKDYLADAGKRLPLVDKIVVHVMVESQPGWLKFNKGELDYYSIPKDNFASAIKDNKLSADLEAKGIILSITPLLDLTYTGFNFDNKLFQNTKLRRAMALAFDENKSNELFYNNTSFSAQGAIPPGIAGNVKDYKNPYKGPNLDAAKKMLAEAGYPEGKGLPEITYDIPDSTTSRQSGEFFQKQMEQIGIKIKISASPWPEFQAKLKKRGGQMFGLAWGADYPDGENFLQLFYGPNSSPGSNSTNYNNPVFNKQFETAVMMQDSPARTALYEKLNQFLAEEVVVIFNMHRQSYTVQQGWLRNYHSSDLNHDAYQYLNVDTAKKEELIKKF</sequence>
<dbReference type="InterPro" id="IPR000914">
    <property type="entry name" value="SBP_5_dom"/>
</dbReference>
<comment type="caution">
    <text evidence="7">The sequence shown here is derived from an EMBL/GenBank/DDBJ whole genome shotgun (WGS) entry which is preliminary data.</text>
</comment>
<dbReference type="SUPFAM" id="SSF53850">
    <property type="entry name" value="Periplasmic binding protein-like II"/>
    <property type="match status" value="1"/>
</dbReference>
<keyword evidence="4 5" id="KW-0732">Signal</keyword>
<dbReference type="PANTHER" id="PTHR30290:SF10">
    <property type="entry name" value="PERIPLASMIC OLIGOPEPTIDE-BINDING PROTEIN-RELATED"/>
    <property type="match status" value="1"/>
</dbReference>
<dbReference type="Gene3D" id="3.90.76.10">
    <property type="entry name" value="Dipeptide-binding Protein, Domain 1"/>
    <property type="match status" value="1"/>
</dbReference>
<gene>
    <name evidence="7" type="ORF">SHI21_03480</name>
</gene>
<dbReference type="Gene3D" id="3.10.105.10">
    <property type="entry name" value="Dipeptide-binding Protein, Domain 3"/>
    <property type="match status" value="1"/>
</dbReference>
<feature type="signal peptide" evidence="5">
    <location>
        <begin position="1"/>
        <end position="22"/>
    </location>
</feature>
<evidence type="ECO:0000256" key="4">
    <source>
        <dbReference type="ARBA" id="ARBA00022729"/>
    </source>
</evidence>
<feature type="domain" description="Solute-binding protein family 5" evidence="6">
    <location>
        <begin position="75"/>
        <end position="492"/>
    </location>
</feature>
<evidence type="ECO:0000313" key="8">
    <source>
        <dbReference type="Proteomes" id="UP001302274"/>
    </source>
</evidence>